<dbReference type="AlphaFoldDB" id="A0AAV5N226"/>
<dbReference type="EMBL" id="BRLH01000004">
    <property type="protein sequence ID" value="GKX56156.1"/>
    <property type="molecule type" value="Genomic_DNA"/>
</dbReference>
<dbReference type="RefSeq" id="WP_027274554.1">
    <property type="nucleotide sequence ID" value="NZ_BRLH01000004.1"/>
</dbReference>
<evidence type="ECO:0008006" key="3">
    <source>
        <dbReference type="Google" id="ProtNLM"/>
    </source>
</evidence>
<sequence length="300" mass="34667">MKKKKATRPLTLRERCRQIFGNPPPPRYVWEKEFDYCDEQLQALAVKEWDQIQARELSGYYLLNLAYVEPLQPELFRYLFPICLAVWCESLTNGECFEDFLHVTRRGRILEKMITAKERDGILNALCDSFIHRLEQERGFIYSGSFTPAYQWLYAFNDLGETLPVIEPVWQRWWSLDTPGKAVCAIMYASGLIYENGENPIFHRWSKTHGGGGPYLAELSGDFDSDGWLPENLSFFKRTLTADWLLENLERAASVLQGEQEEAMANAIVSDAHQRQEIITIQISDLIDGLAPAQERTERS</sequence>
<protein>
    <recommendedName>
        <fullName evidence="3">Cytoplasmic protein</fullName>
    </recommendedName>
</protein>
<evidence type="ECO:0000313" key="2">
    <source>
        <dbReference type="Proteomes" id="UP001058124"/>
    </source>
</evidence>
<accession>A0AAV5N226</accession>
<dbReference type="Proteomes" id="UP001058124">
    <property type="component" value="Unassembled WGS sequence"/>
</dbReference>
<evidence type="ECO:0000313" key="1">
    <source>
        <dbReference type="EMBL" id="GKX56156.1"/>
    </source>
</evidence>
<keyword evidence="2" id="KW-1185">Reference proteome</keyword>
<comment type="caution">
    <text evidence="1">The sequence shown here is derived from an EMBL/GenBank/DDBJ whole genome shotgun (WGS) entry which is preliminary data.</text>
</comment>
<reference evidence="1" key="1">
    <citation type="submission" date="2022-06" db="EMBL/GenBank/DDBJ databases">
        <title>Draft genome sequences of Leminorella grimontii str. JCM5902.</title>
        <authorList>
            <person name="Wakabayashi Y."/>
            <person name="Kojima K."/>
        </authorList>
    </citation>
    <scope>NUCLEOTIDE SEQUENCE</scope>
    <source>
        <strain evidence="1">JCM 5902</strain>
    </source>
</reference>
<gene>
    <name evidence="1" type="ORF">SOASR030_22680</name>
</gene>
<organism evidence="1 2">
    <name type="scientific">Leminorella grimontii</name>
    <dbReference type="NCBI Taxonomy" id="82981"/>
    <lineage>
        <taxon>Bacteria</taxon>
        <taxon>Pseudomonadati</taxon>
        <taxon>Pseudomonadota</taxon>
        <taxon>Gammaproteobacteria</taxon>
        <taxon>Enterobacterales</taxon>
        <taxon>Budviciaceae</taxon>
        <taxon>Leminorella</taxon>
    </lineage>
</organism>
<proteinExistence type="predicted"/>
<name>A0AAV5N226_9GAMM</name>